<keyword evidence="3" id="KW-1185">Reference proteome</keyword>
<evidence type="ECO:0008006" key="4">
    <source>
        <dbReference type="Google" id="ProtNLM"/>
    </source>
</evidence>
<organism evidence="2 3">
    <name type="scientific">Dictyobacter halimunensis</name>
    <dbReference type="NCBI Taxonomy" id="3026934"/>
    <lineage>
        <taxon>Bacteria</taxon>
        <taxon>Bacillati</taxon>
        <taxon>Chloroflexota</taxon>
        <taxon>Ktedonobacteria</taxon>
        <taxon>Ktedonobacterales</taxon>
        <taxon>Dictyobacteraceae</taxon>
        <taxon>Dictyobacter</taxon>
    </lineage>
</organism>
<proteinExistence type="predicted"/>
<name>A0ABQ6G3T6_9CHLR</name>
<dbReference type="EMBL" id="BSRI01000002">
    <property type="protein sequence ID" value="GLV59902.1"/>
    <property type="molecule type" value="Genomic_DNA"/>
</dbReference>
<dbReference type="InterPro" id="IPR018729">
    <property type="entry name" value="DUF2269_transmembrane"/>
</dbReference>
<gene>
    <name evidence="2" type="ORF">KDH_67260</name>
</gene>
<feature type="transmembrane region" description="Helical" evidence="1">
    <location>
        <begin position="157"/>
        <end position="177"/>
    </location>
</feature>
<protein>
    <recommendedName>
        <fullName evidence="4">DUF2269 domain-containing protein</fullName>
    </recommendedName>
</protein>
<feature type="transmembrane region" description="Helical" evidence="1">
    <location>
        <begin position="50"/>
        <end position="74"/>
    </location>
</feature>
<feature type="transmembrane region" description="Helical" evidence="1">
    <location>
        <begin position="131"/>
        <end position="151"/>
    </location>
</feature>
<reference evidence="2 3" key="1">
    <citation type="submission" date="2023-02" db="EMBL/GenBank/DDBJ databases">
        <title>Dictyobacter halimunensis sp. nov., a new member of the class Ktedonobacteria from forest soil in a geothermal area.</title>
        <authorList>
            <person name="Rachmania M.K."/>
            <person name="Ningsih F."/>
            <person name="Sakai Y."/>
            <person name="Yabe S."/>
            <person name="Yokota A."/>
            <person name="Sjamsuridzal W."/>
        </authorList>
    </citation>
    <scope>NUCLEOTIDE SEQUENCE [LARGE SCALE GENOMIC DNA]</scope>
    <source>
        <strain evidence="2 3">S3.2.2.5</strain>
    </source>
</reference>
<keyword evidence="1" id="KW-1133">Transmembrane helix</keyword>
<dbReference type="RefSeq" id="WP_338256759.1">
    <property type="nucleotide sequence ID" value="NZ_BSRI01000002.1"/>
</dbReference>
<dbReference type="Pfam" id="PF10027">
    <property type="entry name" value="DUF2269"/>
    <property type="match status" value="1"/>
</dbReference>
<evidence type="ECO:0000313" key="2">
    <source>
        <dbReference type="EMBL" id="GLV59902.1"/>
    </source>
</evidence>
<keyword evidence="1" id="KW-0812">Transmembrane</keyword>
<feature type="transmembrane region" description="Helical" evidence="1">
    <location>
        <begin position="6"/>
        <end position="29"/>
    </location>
</feature>
<accession>A0ABQ6G3T6</accession>
<feature type="transmembrane region" description="Helical" evidence="1">
    <location>
        <begin position="80"/>
        <end position="98"/>
    </location>
</feature>
<keyword evidence="1" id="KW-0472">Membrane</keyword>
<comment type="caution">
    <text evidence="2">The sequence shown here is derived from an EMBL/GenBank/DDBJ whole genome shotgun (WGS) entry which is preliminary data.</text>
</comment>
<sequence>MELYPYALLLHIIGVLGLFIAMSLELIIVARLRGAQTTTQMREWMAISHVIGTVLPISAILILASGLFMALTTWGWNQAWIDLSLGILVILGILSPVINGPRMKAIQRAMEDAQDGPVPASLRKLTIDPVLQAYTLLPAIMALGAVALMVIKPDWLGSTVVMIIALGVGLIAGQLSLKASRRIRVAM</sequence>
<evidence type="ECO:0000256" key="1">
    <source>
        <dbReference type="SAM" id="Phobius"/>
    </source>
</evidence>
<dbReference type="Proteomes" id="UP001344906">
    <property type="component" value="Unassembled WGS sequence"/>
</dbReference>
<evidence type="ECO:0000313" key="3">
    <source>
        <dbReference type="Proteomes" id="UP001344906"/>
    </source>
</evidence>